<dbReference type="Gene3D" id="3.60.10.10">
    <property type="entry name" value="Endonuclease/exonuclease/phosphatase"/>
    <property type="match status" value="1"/>
</dbReference>
<dbReference type="PANTHER" id="PTHR16320">
    <property type="entry name" value="SPHINGOMYELINASE FAMILY MEMBER"/>
    <property type="match status" value="1"/>
</dbReference>
<comment type="similarity">
    <text evidence="4">Belongs to the neutral sphingomyelinase family.</text>
</comment>
<evidence type="ECO:0000256" key="5">
    <source>
        <dbReference type="ARBA" id="ARBA00022692"/>
    </source>
</evidence>
<evidence type="ECO:0000256" key="6">
    <source>
        <dbReference type="ARBA" id="ARBA00022723"/>
    </source>
</evidence>
<dbReference type="GO" id="GO:0004519">
    <property type="term" value="F:endonuclease activity"/>
    <property type="evidence" value="ECO:0007669"/>
    <property type="project" value="UniProtKB-KW"/>
</dbReference>
<dbReference type="InterPro" id="IPR038772">
    <property type="entry name" value="Sph/SMPD2-like"/>
</dbReference>
<dbReference type="GO" id="GO:0046872">
    <property type="term" value="F:metal ion binding"/>
    <property type="evidence" value="ECO:0007669"/>
    <property type="project" value="UniProtKB-KW"/>
</dbReference>
<organism evidence="15 16">
    <name type="scientific">Crepidotus variabilis</name>
    <dbReference type="NCBI Taxonomy" id="179855"/>
    <lineage>
        <taxon>Eukaryota</taxon>
        <taxon>Fungi</taxon>
        <taxon>Dikarya</taxon>
        <taxon>Basidiomycota</taxon>
        <taxon>Agaricomycotina</taxon>
        <taxon>Agaricomycetes</taxon>
        <taxon>Agaricomycetidae</taxon>
        <taxon>Agaricales</taxon>
        <taxon>Agaricineae</taxon>
        <taxon>Crepidotaceae</taxon>
        <taxon>Crepidotus</taxon>
    </lineage>
</organism>
<evidence type="ECO:0000313" key="16">
    <source>
        <dbReference type="Proteomes" id="UP000807306"/>
    </source>
</evidence>
<dbReference type="EMBL" id="MU157833">
    <property type="protein sequence ID" value="KAF9531896.1"/>
    <property type="molecule type" value="Genomic_DNA"/>
</dbReference>
<dbReference type="InterPro" id="IPR036691">
    <property type="entry name" value="Endo/exonu/phosph_ase_sf"/>
</dbReference>
<evidence type="ECO:0000256" key="10">
    <source>
        <dbReference type="ARBA" id="ARBA00022989"/>
    </source>
</evidence>
<dbReference type="PANTHER" id="PTHR16320:SF24">
    <property type="entry name" value="PHOSPHODIESTERASE, PUTATIVE-RELATED"/>
    <property type="match status" value="1"/>
</dbReference>
<comment type="pathway">
    <text evidence="3">Sphingolipid metabolism.</text>
</comment>
<evidence type="ECO:0000256" key="2">
    <source>
        <dbReference type="ARBA" id="ARBA00004760"/>
    </source>
</evidence>
<keyword evidence="10 13" id="KW-1133">Transmembrane helix</keyword>
<name>A0A9P6ELB3_9AGAR</name>
<keyword evidence="16" id="KW-1185">Reference proteome</keyword>
<evidence type="ECO:0000256" key="4">
    <source>
        <dbReference type="ARBA" id="ARBA00006335"/>
    </source>
</evidence>
<dbReference type="SUPFAM" id="SSF56219">
    <property type="entry name" value="DNase I-like"/>
    <property type="match status" value="1"/>
</dbReference>
<evidence type="ECO:0000256" key="12">
    <source>
        <dbReference type="ARBA" id="ARBA00023136"/>
    </source>
</evidence>
<dbReference type="Pfam" id="PF03372">
    <property type="entry name" value="Exo_endo_phos"/>
    <property type="match status" value="1"/>
</dbReference>
<dbReference type="OrthoDB" id="387657at2759"/>
<reference evidence="15" key="1">
    <citation type="submission" date="2020-11" db="EMBL/GenBank/DDBJ databases">
        <authorList>
            <consortium name="DOE Joint Genome Institute"/>
            <person name="Ahrendt S."/>
            <person name="Riley R."/>
            <person name="Andreopoulos W."/>
            <person name="Labutti K."/>
            <person name="Pangilinan J."/>
            <person name="Ruiz-Duenas F.J."/>
            <person name="Barrasa J.M."/>
            <person name="Sanchez-Garcia M."/>
            <person name="Camarero S."/>
            <person name="Miyauchi S."/>
            <person name="Serrano A."/>
            <person name="Linde D."/>
            <person name="Babiker R."/>
            <person name="Drula E."/>
            <person name="Ayuso-Fernandez I."/>
            <person name="Pacheco R."/>
            <person name="Padilla G."/>
            <person name="Ferreira P."/>
            <person name="Barriuso J."/>
            <person name="Kellner H."/>
            <person name="Castanera R."/>
            <person name="Alfaro M."/>
            <person name="Ramirez L."/>
            <person name="Pisabarro A.G."/>
            <person name="Kuo A."/>
            <person name="Tritt A."/>
            <person name="Lipzen A."/>
            <person name="He G."/>
            <person name="Yan M."/>
            <person name="Ng V."/>
            <person name="Cullen D."/>
            <person name="Martin F."/>
            <person name="Rosso M.-N."/>
            <person name="Henrissat B."/>
            <person name="Hibbett D."/>
            <person name="Martinez A.T."/>
            <person name="Grigoriev I.V."/>
        </authorList>
    </citation>
    <scope>NUCLEOTIDE SEQUENCE</scope>
    <source>
        <strain evidence="15">CBS 506.95</strain>
    </source>
</reference>
<dbReference type="GO" id="GO:0004767">
    <property type="term" value="F:sphingomyelin phosphodiesterase activity"/>
    <property type="evidence" value="ECO:0007669"/>
    <property type="project" value="InterPro"/>
</dbReference>
<keyword evidence="6" id="KW-0479">Metal-binding</keyword>
<feature type="transmembrane region" description="Helical" evidence="13">
    <location>
        <begin position="369"/>
        <end position="391"/>
    </location>
</feature>
<evidence type="ECO:0000256" key="1">
    <source>
        <dbReference type="ARBA" id="ARBA00004141"/>
    </source>
</evidence>
<evidence type="ECO:0000256" key="9">
    <source>
        <dbReference type="ARBA" id="ARBA00022919"/>
    </source>
</evidence>
<protein>
    <submittedName>
        <fullName evidence="15">Endonuclease/exonuclease/phosphatase</fullName>
    </submittedName>
</protein>
<keyword evidence="7" id="KW-0378">Hydrolase</keyword>
<comment type="caution">
    <text evidence="15">The sequence shown here is derived from an EMBL/GenBank/DDBJ whole genome shotgun (WGS) entry which is preliminary data.</text>
</comment>
<dbReference type="GO" id="GO:0016020">
    <property type="term" value="C:membrane"/>
    <property type="evidence" value="ECO:0007669"/>
    <property type="project" value="UniProtKB-SubCell"/>
</dbReference>
<dbReference type="AlphaFoldDB" id="A0A9P6ELB3"/>
<keyword evidence="15" id="KW-0540">Nuclease</keyword>
<keyword evidence="15" id="KW-0255">Endonuclease</keyword>
<keyword evidence="12 13" id="KW-0472">Membrane</keyword>
<sequence length="422" mass="47304">MVDDTKIRCVSLNCWGLKFVAKNLEQRIDYIIEELVKSDYDIIALQEIWVFAHYEKVQRAVTNRLPHSKFFYSGALGAGLAIFTRFPIIETGMQPYSLNGLPIDVAGGDWFVGKGAAHIVILHPLLGQVQIFNTHLFAKGGQPHQIVNAWEYARLARSAAEVGRFVIGLGDYNATPTELPITIIRDYAGLTDTWPVCYPNVNQNTITDPLEAVDRLGITADSPLNTWTAGKSYAQGTLGKRLDYVWYRQPNRPGQVIPIVRAIQSKVVLKDRCPGQNYSYSDHFGLEATLEIVAQTTDTHSHIPPTPSAAQSELSNASVSTAIQALTENYRTSTERSRKELTIFVLSLLVLLAVVVGTAWLPHAWINPIFILFTIFMSWLATTFLYQGFIFGNWERNALMNCIEDLEIYRKGQDILNGRRSP</sequence>
<evidence type="ECO:0000256" key="3">
    <source>
        <dbReference type="ARBA" id="ARBA00004991"/>
    </source>
</evidence>
<evidence type="ECO:0000256" key="7">
    <source>
        <dbReference type="ARBA" id="ARBA00022801"/>
    </source>
</evidence>
<evidence type="ECO:0000256" key="13">
    <source>
        <dbReference type="SAM" id="Phobius"/>
    </source>
</evidence>
<dbReference type="Proteomes" id="UP000807306">
    <property type="component" value="Unassembled WGS sequence"/>
</dbReference>
<dbReference type="GO" id="GO:0006665">
    <property type="term" value="P:sphingolipid metabolic process"/>
    <property type="evidence" value="ECO:0007669"/>
    <property type="project" value="UniProtKB-KW"/>
</dbReference>
<gene>
    <name evidence="15" type="ORF">CPB83DRAFT_867780</name>
</gene>
<keyword evidence="5 13" id="KW-0812">Transmembrane</keyword>
<comment type="subcellular location">
    <subcellularLocation>
        <location evidence="1">Membrane</location>
        <topology evidence="1">Multi-pass membrane protein</topology>
    </subcellularLocation>
</comment>
<evidence type="ECO:0000259" key="14">
    <source>
        <dbReference type="Pfam" id="PF03372"/>
    </source>
</evidence>
<dbReference type="InterPro" id="IPR005135">
    <property type="entry name" value="Endo/exonuclease/phosphatase"/>
</dbReference>
<evidence type="ECO:0000256" key="8">
    <source>
        <dbReference type="ARBA" id="ARBA00022842"/>
    </source>
</evidence>
<keyword evidence="8" id="KW-0460">Magnesium</keyword>
<feature type="transmembrane region" description="Helical" evidence="13">
    <location>
        <begin position="341"/>
        <end position="363"/>
    </location>
</feature>
<keyword evidence="11" id="KW-0443">Lipid metabolism</keyword>
<keyword evidence="9" id="KW-0746">Sphingolipid metabolism</keyword>
<comment type="pathway">
    <text evidence="2">Lipid metabolism; sphingolipid metabolism.</text>
</comment>
<evidence type="ECO:0000256" key="11">
    <source>
        <dbReference type="ARBA" id="ARBA00023098"/>
    </source>
</evidence>
<accession>A0A9P6ELB3</accession>
<proteinExistence type="inferred from homology"/>
<evidence type="ECO:0000313" key="15">
    <source>
        <dbReference type="EMBL" id="KAF9531896.1"/>
    </source>
</evidence>
<feature type="domain" description="Endonuclease/exonuclease/phosphatase" evidence="14">
    <location>
        <begin position="11"/>
        <end position="283"/>
    </location>
</feature>